<dbReference type="PANTHER" id="PTHR43441:SF10">
    <property type="entry name" value="ACETYLTRANSFERASE"/>
    <property type="match status" value="1"/>
</dbReference>
<dbReference type="PROSITE" id="PS51186">
    <property type="entry name" value="GNAT"/>
    <property type="match status" value="1"/>
</dbReference>
<keyword evidence="3" id="KW-1185">Reference proteome</keyword>
<dbReference type="Proteomes" id="UP001519654">
    <property type="component" value="Unassembled WGS sequence"/>
</dbReference>
<dbReference type="InterPro" id="IPR051908">
    <property type="entry name" value="Ribosomal_N-acetyltransferase"/>
</dbReference>
<protein>
    <submittedName>
        <fullName evidence="2">GNAT family N-acetyltransferase</fullName>
    </submittedName>
</protein>
<comment type="caution">
    <text evidence="2">The sequence shown here is derived from an EMBL/GenBank/DDBJ whole genome shotgun (WGS) entry which is preliminary data.</text>
</comment>
<name>A0ABS5Z250_9ACTN</name>
<organism evidence="2 3">
    <name type="scientific">Paractinoplanes bogorensis</name>
    <dbReference type="NCBI Taxonomy" id="1610840"/>
    <lineage>
        <taxon>Bacteria</taxon>
        <taxon>Bacillati</taxon>
        <taxon>Actinomycetota</taxon>
        <taxon>Actinomycetes</taxon>
        <taxon>Micromonosporales</taxon>
        <taxon>Micromonosporaceae</taxon>
        <taxon>Paractinoplanes</taxon>
    </lineage>
</organism>
<sequence length="183" mass="20250">MERETITAGDIRLRPFEEGDIPWVYEVSLDQRVQKYVQLPIPYRLADAEFFVREMAVAAWDNGSRAEFVVEPEAGGTARWGRVGFGLDGAGAGQIGYWMDPAARGRGVATAAVRALCRWGFEVLGLGLIEWRAEVGNHASRRVAEKAGFRVEAVLRQRLVHRGGRVDAWVGSMLPSELPTRPG</sequence>
<evidence type="ECO:0000313" key="2">
    <source>
        <dbReference type="EMBL" id="MBU2669737.1"/>
    </source>
</evidence>
<dbReference type="Gene3D" id="3.40.630.30">
    <property type="match status" value="1"/>
</dbReference>
<dbReference type="PANTHER" id="PTHR43441">
    <property type="entry name" value="RIBOSOMAL-PROTEIN-SERINE ACETYLTRANSFERASE"/>
    <property type="match status" value="1"/>
</dbReference>
<accession>A0ABS5Z250</accession>
<dbReference type="Pfam" id="PF13302">
    <property type="entry name" value="Acetyltransf_3"/>
    <property type="match status" value="1"/>
</dbReference>
<evidence type="ECO:0000259" key="1">
    <source>
        <dbReference type="PROSITE" id="PS51186"/>
    </source>
</evidence>
<dbReference type="EMBL" id="JAHKKG010000016">
    <property type="protein sequence ID" value="MBU2669737.1"/>
    <property type="molecule type" value="Genomic_DNA"/>
</dbReference>
<dbReference type="InterPro" id="IPR016181">
    <property type="entry name" value="Acyl_CoA_acyltransferase"/>
</dbReference>
<reference evidence="2 3" key="1">
    <citation type="submission" date="2021-06" db="EMBL/GenBank/DDBJ databases">
        <title>Actinoplanes lichenicola sp. nov., and Actinoplanes ovalisporus sp. nov., isolated from lichen in Thailand.</title>
        <authorList>
            <person name="Saeng-In P."/>
            <person name="Kanchanasin P."/>
            <person name="Yuki M."/>
            <person name="Kudo T."/>
            <person name="Ohkuma M."/>
            <person name="Phongsopitanun W."/>
            <person name="Tanasupawat S."/>
        </authorList>
    </citation>
    <scope>NUCLEOTIDE SEQUENCE [LARGE SCALE GENOMIC DNA]</scope>
    <source>
        <strain evidence="2 3">NBRC 110975</strain>
    </source>
</reference>
<proteinExistence type="predicted"/>
<evidence type="ECO:0000313" key="3">
    <source>
        <dbReference type="Proteomes" id="UP001519654"/>
    </source>
</evidence>
<feature type="domain" description="N-acetyltransferase" evidence="1">
    <location>
        <begin position="11"/>
        <end position="175"/>
    </location>
</feature>
<dbReference type="InterPro" id="IPR000182">
    <property type="entry name" value="GNAT_dom"/>
</dbReference>
<gene>
    <name evidence="2" type="ORF">KOI35_40135</name>
</gene>
<dbReference type="SUPFAM" id="SSF55729">
    <property type="entry name" value="Acyl-CoA N-acyltransferases (Nat)"/>
    <property type="match status" value="1"/>
</dbReference>